<dbReference type="EMBL" id="JACHZG010000001">
    <property type="protein sequence ID" value="MBB3325939.1"/>
    <property type="molecule type" value="Genomic_DNA"/>
</dbReference>
<accession>A0A7W5P5Y2</accession>
<comment type="caution">
    <text evidence="1">The sequence shown here is derived from an EMBL/GenBank/DDBJ whole genome shotgun (WGS) entry which is preliminary data.</text>
</comment>
<evidence type="ECO:0000313" key="1">
    <source>
        <dbReference type="EMBL" id="MBB3325939.1"/>
    </source>
</evidence>
<proteinExistence type="predicted"/>
<dbReference type="AlphaFoldDB" id="A0A7W5P5Y2"/>
<organism evidence="1 2">
    <name type="scientific">Microlunatus antarcticus</name>
    <dbReference type="NCBI Taxonomy" id="53388"/>
    <lineage>
        <taxon>Bacteria</taxon>
        <taxon>Bacillati</taxon>
        <taxon>Actinomycetota</taxon>
        <taxon>Actinomycetes</taxon>
        <taxon>Propionibacteriales</taxon>
        <taxon>Propionibacteriaceae</taxon>
        <taxon>Microlunatus</taxon>
    </lineage>
</organism>
<evidence type="ECO:0000313" key="2">
    <source>
        <dbReference type="Proteomes" id="UP000565572"/>
    </source>
</evidence>
<dbReference type="Proteomes" id="UP000565572">
    <property type="component" value="Unassembled WGS sequence"/>
</dbReference>
<keyword evidence="2" id="KW-1185">Reference proteome</keyword>
<gene>
    <name evidence="1" type="ORF">FHX39_000883</name>
</gene>
<protein>
    <submittedName>
        <fullName evidence="1">Uncharacterized protein</fullName>
    </submittedName>
</protein>
<name>A0A7W5P5Y2_9ACTN</name>
<sequence length="527" mass="54680">MTDERVSGTDTVLRAPGLDVHLDGDGTVVRVGVAGSRIDWLGPSGALALTTADGPVVLGPPRVVVDVDEVETERSRGGLRTVVRHSVEQGWTVRVVLANESDAPLALEHVRLGWRAAPGTVVTALAAGAQAAYAVQPADGAGPVLAGRLRAGAQPGVDDAGLLLGPLVLAPHHRWAVAWRWEVVPDARRVVAHDLPRSTWLDLGQSAVLPGGPDVAVVAPGLNVELEDDRVEVEAFEPGASVVELRSARGTTAYALDWAPDLDDLVDDRVRQLLAGPTTPAGTVRLADADAGLLVQDALARRTASPTDDLADALELLAGELVERLDEPADEAGEPEAVDSVTLAFLAREADRTVEESTGTALLDVAVERLRRTTAPVPGLGLAGVGLALALVRAGRSATDVVAHLDALRTAGGGSADVHMELALLLRPREEVAGDVVLAALHRLAVSLGAGLPGRVVPAAATAAVAYASTLLGLVDEPTGQRLQDRWGVTASGLARVTAAQVRARVATGDHGPEDRRALSWLVLGRR</sequence>
<reference evidence="1 2" key="1">
    <citation type="submission" date="2020-08" db="EMBL/GenBank/DDBJ databases">
        <title>Sequencing the genomes of 1000 actinobacteria strains.</title>
        <authorList>
            <person name="Klenk H.-P."/>
        </authorList>
    </citation>
    <scope>NUCLEOTIDE SEQUENCE [LARGE SCALE GENOMIC DNA]</scope>
    <source>
        <strain evidence="1 2">DSM 11053</strain>
    </source>
</reference>
<dbReference type="RefSeq" id="WP_183336966.1">
    <property type="nucleotide sequence ID" value="NZ_JACHZG010000001.1"/>
</dbReference>